<dbReference type="GO" id="GO:0003677">
    <property type="term" value="F:DNA binding"/>
    <property type="evidence" value="ECO:0007669"/>
    <property type="project" value="UniProtKB-KW"/>
</dbReference>
<dbReference type="InterPro" id="IPR006118">
    <property type="entry name" value="Recombinase_CS"/>
</dbReference>
<evidence type="ECO:0000256" key="4">
    <source>
        <dbReference type="PIRSR" id="PIRSR606118-50"/>
    </source>
</evidence>
<dbReference type="GO" id="GO:0015074">
    <property type="term" value="P:DNA integration"/>
    <property type="evidence" value="ECO:0007669"/>
    <property type="project" value="UniProtKB-KW"/>
</dbReference>
<keyword evidence="3" id="KW-0233">DNA recombination</keyword>
<dbReference type="SMART" id="SM00857">
    <property type="entry name" value="Resolvase"/>
    <property type="match status" value="1"/>
</dbReference>
<dbReference type="InterPro" id="IPR050639">
    <property type="entry name" value="SSR_resolvase"/>
</dbReference>
<sequence length="205" mass="22689">MDCPKTPPRRAAIYARVSTGEQTPENQLIRLREVAERAGWAVVCEYVETASGASRARPGLDAMMKDAARRRFDVVMAWDVSRLGRSLRDLVDLFETLRSVGCDLFLEQQALDTSTPAGRALLQMSGVFAEFERAMIVERTKAGMARARARGKQIGRAPASDALIDAIRALRADGMGMDRIARNLKCGKGLSQRVCQEFDKEMEHG</sequence>
<feature type="active site" description="O-(5'-phospho-DNA)-serine intermediate" evidence="4 5">
    <location>
        <position position="18"/>
    </location>
</feature>
<dbReference type="PROSITE" id="PS51736">
    <property type="entry name" value="RECOMBINASES_3"/>
    <property type="match status" value="1"/>
</dbReference>
<dbReference type="OrthoDB" id="2290206at2"/>
<keyword evidence="8" id="KW-1185">Reference proteome</keyword>
<evidence type="ECO:0000256" key="2">
    <source>
        <dbReference type="ARBA" id="ARBA00023125"/>
    </source>
</evidence>
<reference evidence="7 8" key="1">
    <citation type="journal article" date="2014" name="Int. J. Syst. Evol. Microbiol.">
        <title>Celeribacter indicus sp. nov., a polycyclic aromatic hydrocarbon-degrading bacterium from deep-sea sediment and reclassification of Huaishuia halophila as Celeribacter halophilus comb. nov.</title>
        <authorList>
            <person name="Lai Q."/>
            <person name="Cao J."/>
            <person name="Yuan J."/>
            <person name="Li F."/>
            <person name="Shao Z."/>
        </authorList>
    </citation>
    <scope>NUCLEOTIDE SEQUENCE [LARGE SCALE GENOMIC DNA]</scope>
    <source>
        <strain evidence="7">P73</strain>
    </source>
</reference>
<proteinExistence type="predicted"/>
<dbReference type="PANTHER" id="PTHR30461:SF23">
    <property type="entry name" value="DNA RECOMBINASE-RELATED"/>
    <property type="match status" value="1"/>
</dbReference>
<evidence type="ECO:0000313" key="8">
    <source>
        <dbReference type="Proteomes" id="UP000031521"/>
    </source>
</evidence>
<accession>A0A0B5DSW6</accession>
<dbReference type="InterPro" id="IPR006119">
    <property type="entry name" value="Resolv_N"/>
</dbReference>
<evidence type="ECO:0000256" key="3">
    <source>
        <dbReference type="ARBA" id="ARBA00023172"/>
    </source>
</evidence>
<organism evidence="7 8">
    <name type="scientific">Celeribacter indicus</name>
    <dbReference type="NCBI Taxonomy" id="1208324"/>
    <lineage>
        <taxon>Bacteria</taxon>
        <taxon>Pseudomonadati</taxon>
        <taxon>Pseudomonadota</taxon>
        <taxon>Alphaproteobacteria</taxon>
        <taxon>Rhodobacterales</taxon>
        <taxon>Roseobacteraceae</taxon>
        <taxon>Celeribacter</taxon>
    </lineage>
</organism>
<dbReference type="CDD" id="cd03768">
    <property type="entry name" value="SR_ResInv"/>
    <property type="match status" value="1"/>
</dbReference>
<name>A0A0B5DSW6_9RHOB</name>
<dbReference type="EMBL" id="CP004393">
    <property type="protein sequence ID" value="AJE46144.1"/>
    <property type="molecule type" value="Genomic_DNA"/>
</dbReference>
<evidence type="ECO:0000256" key="1">
    <source>
        <dbReference type="ARBA" id="ARBA00022908"/>
    </source>
</evidence>
<dbReference type="KEGG" id="cid:P73_1429"/>
<dbReference type="PANTHER" id="PTHR30461">
    <property type="entry name" value="DNA-INVERTASE FROM LAMBDOID PROPHAGE"/>
    <property type="match status" value="1"/>
</dbReference>
<dbReference type="AlphaFoldDB" id="A0A0B5DSW6"/>
<dbReference type="Pfam" id="PF00239">
    <property type="entry name" value="Resolvase"/>
    <property type="match status" value="1"/>
</dbReference>
<dbReference type="GO" id="GO:0000150">
    <property type="term" value="F:DNA strand exchange activity"/>
    <property type="evidence" value="ECO:0007669"/>
    <property type="project" value="InterPro"/>
</dbReference>
<evidence type="ECO:0000313" key="7">
    <source>
        <dbReference type="EMBL" id="AJE46144.1"/>
    </source>
</evidence>
<keyword evidence="1" id="KW-0229">DNA integration</keyword>
<dbReference type="SUPFAM" id="SSF53041">
    <property type="entry name" value="Resolvase-like"/>
    <property type="match status" value="1"/>
</dbReference>
<dbReference type="Gene3D" id="3.40.50.1390">
    <property type="entry name" value="Resolvase, N-terminal catalytic domain"/>
    <property type="match status" value="1"/>
</dbReference>
<dbReference type="STRING" id="1208324.P73_1429"/>
<keyword evidence="2" id="KW-0238">DNA-binding</keyword>
<dbReference type="RefSeq" id="WP_043869082.1">
    <property type="nucleotide sequence ID" value="NZ_CP004393.1"/>
</dbReference>
<evidence type="ECO:0000259" key="6">
    <source>
        <dbReference type="PROSITE" id="PS51736"/>
    </source>
</evidence>
<dbReference type="HOGENOM" id="CLU_010686_8_0_5"/>
<gene>
    <name evidence="7" type="ORF">P73_1429</name>
</gene>
<dbReference type="Proteomes" id="UP000031521">
    <property type="component" value="Chromosome"/>
</dbReference>
<feature type="domain" description="Resolvase/invertase-type recombinase catalytic" evidence="6">
    <location>
        <begin position="10"/>
        <end position="151"/>
    </location>
</feature>
<protein>
    <submittedName>
        <fullName evidence="7">Resolvase-like protein</fullName>
    </submittedName>
</protein>
<dbReference type="InterPro" id="IPR036162">
    <property type="entry name" value="Resolvase-like_N_sf"/>
</dbReference>
<evidence type="ECO:0000256" key="5">
    <source>
        <dbReference type="PROSITE-ProRule" id="PRU10137"/>
    </source>
</evidence>
<dbReference type="PROSITE" id="PS00397">
    <property type="entry name" value="RECOMBINASES_1"/>
    <property type="match status" value="1"/>
</dbReference>